<dbReference type="AlphaFoldDB" id="F8FB16"/>
<proteinExistence type="predicted"/>
<evidence type="ECO:0000313" key="1">
    <source>
        <dbReference type="EMBL" id="AEI41659.1"/>
    </source>
</evidence>
<accession>F8FB16</accession>
<dbReference type="KEGG" id="pms:KNP414_03101"/>
<protein>
    <submittedName>
        <fullName evidence="1">Uncharacterized protein</fullName>
    </submittedName>
</protein>
<sequence>MSLLLFPLHPPLPPSLPAASPFGRRPYSVYLTIWRKTLGRAAPHFRKNMAKTRAAAGFQGLTFN</sequence>
<organism evidence="1 2">
    <name type="scientific">Paenibacillus mucilaginosus (strain KNP414)</name>
    <dbReference type="NCBI Taxonomy" id="1036673"/>
    <lineage>
        <taxon>Bacteria</taxon>
        <taxon>Bacillati</taxon>
        <taxon>Bacillota</taxon>
        <taxon>Bacilli</taxon>
        <taxon>Bacillales</taxon>
        <taxon>Paenibacillaceae</taxon>
        <taxon>Paenibacillus</taxon>
    </lineage>
</organism>
<evidence type="ECO:0000313" key="2">
    <source>
        <dbReference type="Proteomes" id="UP000006620"/>
    </source>
</evidence>
<reference evidence="2" key="1">
    <citation type="submission" date="2011-06" db="EMBL/GenBank/DDBJ databases">
        <title>Complete genome sequence of Paenibacillus mucilaginosus KNP414.</title>
        <authorList>
            <person name="Wang J."/>
            <person name="Hu S."/>
            <person name="Hu X."/>
            <person name="Zhang B."/>
            <person name="Dong D."/>
            <person name="Zhang S."/>
            <person name="Zhao K."/>
            <person name="Wu D."/>
        </authorList>
    </citation>
    <scope>NUCLEOTIDE SEQUENCE [LARGE SCALE GENOMIC DNA]</scope>
    <source>
        <strain evidence="2">KNP414</strain>
    </source>
</reference>
<gene>
    <name evidence="1" type="ordered locus">KNP414_03101</name>
</gene>
<dbReference type="EMBL" id="CP002869">
    <property type="protein sequence ID" value="AEI41659.1"/>
    <property type="molecule type" value="Genomic_DNA"/>
</dbReference>
<reference evidence="1 2" key="2">
    <citation type="journal article" date="2013" name="Genome Announc.">
        <title>Genome Sequence of Growth-Improving Paenibacillus mucilaginosus Strain KNP414.</title>
        <authorList>
            <person name="Lu J.J."/>
            <person name="Wang J.F."/>
            <person name="Hu X.F."/>
        </authorList>
    </citation>
    <scope>NUCLEOTIDE SEQUENCE [LARGE SCALE GENOMIC DNA]</scope>
    <source>
        <strain evidence="1 2">KNP414</strain>
    </source>
</reference>
<dbReference type="HOGENOM" id="CLU_2863569_0_0_9"/>
<name>F8FB16_PAEMK</name>
<dbReference type="Proteomes" id="UP000006620">
    <property type="component" value="Chromosome"/>
</dbReference>